<dbReference type="PANTHER" id="PTHR48050">
    <property type="entry name" value="STEROL 3-BETA-GLUCOSYLTRANSFERASE"/>
    <property type="match status" value="1"/>
</dbReference>
<dbReference type="OrthoDB" id="5835829at2759"/>
<comment type="caution">
    <text evidence="2">The sequence shown here is derived from an EMBL/GenBank/DDBJ whole genome shotgun (WGS) entry which is preliminary data.</text>
</comment>
<feature type="compositionally biased region" description="Basic and acidic residues" evidence="1">
    <location>
        <begin position="28"/>
        <end position="40"/>
    </location>
</feature>
<dbReference type="Proteomes" id="UP000325081">
    <property type="component" value="Unassembled WGS sequence"/>
</dbReference>
<name>A0A5A7PPG6_STRAF</name>
<evidence type="ECO:0000313" key="2">
    <source>
        <dbReference type="EMBL" id="GER34700.1"/>
    </source>
</evidence>
<dbReference type="AlphaFoldDB" id="A0A5A7PPG6"/>
<dbReference type="InterPro" id="IPR050426">
    <property type="entry name" value="Glycosyltransferase_28"/>
</dbReference>
<accession>A0A5A7PPG6</accession>
<sequence length="244" mass="27475">MVDSEQWRPDGDFAAAWVCEGRHGAGEFGDIHGREQRRSDVGFTPAGERDGRHAEDGFGGRRDQRRGGDGNQHWESVFHVDEPFYDEPPVFYDEPFYVEPSVFDEEPPRPEDFIVKCNNTNKDCNQPFWGGSVHARGVGPAPIPVEDFSLHKLVDAIICMLHPEDRQSAIELAQAMENDDGGILTRYDNYFQVIDHSGGVEFFNFMMLGGVWCGSRGPMLCRSARGTTLVQHVWCGFEGEAFRT</sequence>
<keyword evidence="3" id="KW-1185">Reference proteome</keyword>
<dbReference type="GO" id="GO:0016740">
    <property type="term" value="F:transferase activity"/>
    <property type="evidence" value="ECO:0007669"/>
    <property type="project" value="UniProtKB-KW"/>
</dbReference>
<keyword evidence="2" id="KW-0808">Transferase</keyword>
<dbReference type="PANTHER" id="PTHR48050:SF13">
    <property type="entry name" value="STEROL 3-BETA-GLUCOSYLTRANSFERASE UGT80A2"/>
    <property type="match status" value="1"/>
</dbReference>
<organism evidence="2 3">
    <name type="scientific">Striga asiatica</name>
    <name type="common">Asiatic witchweed</name>
    <name type="synonym">Buchnera asiatica</name>
    <dbReference type="NCBI Taxonomy" id="4170"/>
    <lineage>
        <taxon>Eukaryota</taxon>
        <taxon>Viridiplantae</taxon>
        <taxon>Streptophyta</taxon>
        <taxon>Embryophyta</taxon>
        <taxon>Tracheophyta</taxon>
        <taxon>Spermatophyta</taxon>
        <taxon>Magnoliopsida</taxon>
        <taxon>eudicotyledons</taxon>
        <taxon>Gunneridae</taxon>
        <taxon>Pentapetalae</taxon>
        <taxon>asterids</taxon>
        <taxon>lamiids</taxon>
        <taxon>Lamiales</taxon>
        <taxon>Orobanchaceae</taxon>
        <taxon>Buchnereae</taxon>
        <taxon>Striga</taxon>
    </lineage>
</organism>
<evidence type="ECO:0000256" key="1">
    <source>
        <dbReference type="SAM" id="MobiDB-lite"/>
    </source>
</evidence>
<protein>
    <submittedName>
        <fullName evidence="2">UDP-Glycosyltransferase superfamily protein</fullName>
    </submittedName>
</protein>
<evidence type="ECO:0000313" key="3">
    <source>
        <dbReference type="Proteomes" id="UP000325081"/>
    </source>
</evidence>
<proteinExistence type="predicted"/>
<gene>
    <name evidence="2" type="ORF">STAS_10952</name>
</gene>
<dbReference type="Gene3D" id="3.40.50.2000">
    <property type="entry name" value="Glycogen Phosphorylase B"/>
    <property type="match status" value="1"/>
</dbReference>
<reference evidence="3" key="1">
    <citation type="journal article" date="2019" name="Curr. Biol.">
        <title>Genome Sequence of Striga asiatica Provides Insight into the Evolution of Plant Parasitism.</title>
        <authorList>
            <person name="Yoshida S."/>
            <person name="Kim S."/>
            <person name="Wafula E.K."/>
            <person name="Tanskanen J."/>
            <person name="Kim Y.M."/>
            <person name="Honaas L."/>
            <person name="Yang Z."/>
            <person name="Spallek T."/>
            <person name="Conn C.E."/>
            <person name="Ichihashi Y."/>
            <person name="Cheong K."/>
            <person name="Cui S."/>
            <person name="Der J.P."/>
            <person name="Gundlach H."/>
            <person name="Jiao Y."/>
            <person name="Hori C."/>
            <person name="Ishida J.K."/>
            <person name="Kasahara H."/>
            <person name="Kiba T."/>
            <person name="Kim M.S."/>
            <person name="Koo N."/>
            <person name="Laohavisit A."/>
            <person name="Lee Y.H."/>
            <person name="Lumba S."/>
            <person name="McCourt P."/>
            <person name="Mortimer J.C."/>
            <person name="Mutuku J.M."/>
            <person name="Nomura T."/>
            <person name="Sasaki-Sekimoto Y."/>
            <person name="Seto Y."/>
            <person name="Wang Y."/>
            <person name="Wakatake T."/>
            <person name="Sakakibara H."/>
            <person name="Demura T."/>
            <person name="Yamaguchi S."/>
            <person name="Yoneyama K."/>
            <person name="Manabe R.I."/>
            <person name="Nelson D.C."/>
            <person name="Schulman A.H."/>
            <person name="Timko M.P."/>
            <person name="dePamphilis C.W."/>
            <person name="Choi D."/>
            <person name="Shirasu K."/>
        </authorList>
    </citation>
    <scope>NUCLEOTIDE SEQUENCE [LARGE SCALE GENOMIC DNA]</scope>
    <source>
        <strain evidence="3">cv. UVA1</strain>
    </source>
</reference>
<dbReference type="EMBL" id="BKCP01004938">
    <property type="protein sequence ID" value="GER34700.1"/>
    <property type="molecule type" value="Genomic_DNA"/>
</dbReference>
<dbReference type="SUPFAM" id="SSF53756">
    <property type="entry name" value="UDP-Glycosyltransferase/glycogen phosphorylase"/>
    <property type="match status" value="1"/>
</dbReference>
<feature type="compositionally biased region" description="Basic and acidic residues" evidence="1">
    <location>
        <begin position="47"/>
        <end position="68"/>
    </location>
</feature>
<feature type="region of interest" description="Disordered" evidence="1">
    <location>
        <begin position="28"/>
        <end position="73"/>
    </location>
</feature>